<evidence type="ECO:0000313" key="1">
    <source>
        <dbReference type="EMBL" id="CAI2180467.1"/>
    </source>
</evidence>
<name>A0A9W4STV9_9GLOM</name>
<proteinExistence type="predicted"/>
<organism evidence="1 2">
    <name type="scientific">Funneliformis geosporum</name>
    <dbReference type="NCBI Taxonomy" id="1117311"/>
    <lineage>
        <taxon>Eukaryota</taxon>
        <taxon>Fungi</taxon>
        <taxon>Fungi incertae sedis</taxon>
        <taxon>Mucoromycota</taxon>
        <taxon>Glomeromycotina</taxon>
        <taxon>Glomeromycetes</taxon>
        <taxon>Glomerales</taxon>
        <taxon>Glomeraceae</taxon>
        <taxon>Funneliformis</taxon>
    </lineage>
</organism>
<gene>
    <name evidence="1" type="ORF">FWILDA_LOCUS9596</name>
</gene>
<reference evidence="1" key="1">
    <citation type="submission" date="2022-08" db="EMBL/GenBank/DDBJ databases">
        <authorList>
            <person name="Kallberg Y."/>
            <person name="Tangrot J."/>
            <person name="Rosling A."/>
        </authorList>
    </citation>
    <scope>NUCLEOTIDE SEQUENCE</scope>
    <source>
        <strain evidence="1">Wild A</strain>
    </source>
</reference>
<sequence length="79" mass="8982">EKRNNLIKQRAAPNIDFDFGTRTVKPYRAEKISYRANERAEDISVTCRGRDKGQMVKGKKGDGTIEKALTCCCNETEEK</sequence>
<accession>A0A9W4STV9</accession>
<protein>
    <submittedName>
        <fullName evidence="1">12213_t:CDS:1</fullName>
    </submittedName>
</protein>
<comment type="caution">
    <text evidence="1">The sequence shown here is derived from an EMBL/GenBank/DDBJ whole genome shotgun (WGS) entry which is preliminary data.</text>
</comment>
<dbReference type="Proteomes" id="UP001153678">
    <property type="component" value="Unassembled WGS sequence"/>
</dbReference>
<evidence type="ECO:0000313" key="2">
    <source>
        <dbReference type="Proteomes" id="UP001153678"/>
    </source>
</evidence>
<feature type="non-terminal residue" evidence="1">
    <location>
        <position position="1"/>
    </location>
</feature>
<dbReference type="AlphaFoldDB" id="A0A9W4STV9"/>
<keyword evidence="2" id="KW-1185">Reference proteome</keyword>
<dbReference type="EMBL" id="CAMKVN010002295">
    <property type="protein sequence ID" value="CAI2180467.1"/>
    <property type="molecule type" value="Genomic_DNA"/>
</dbReference>